<reference evidence="2 3" key="1">
    <citation type="submission" date="2016-07" db="EMBL/GenBank/DDBJ databases">
        <title>Complete genome sequence of the Lentzea guizhouensis DHS C013.</title>
        <authorList>
            <person name="Cao C."/>
        </authorList>
    </citation>
    <scope>NUCLEOTIDE SEQUENCE [LARGE SCALE GENOMIC DNA]</scope>
    <source>
        <strain evidence="2 3">DHS C013</strain>
    </source>
</reference>
<organism evidence="2 3">
    <name type="scientific">Lentzea guizhouensis</name>
    <dbReference type="NCBI Taxonomy" id="1586287"/>
    <lineage>
        <taxon>Bacteria</taxon>
        <taxon>Bacillati</taxon>
        <taxon>Actinomycetota</taxon>
        <taxon>Actinomycetes</taxon>
        <taxon>Pseudonocardiales</taxon>
        <taxon>Pseudonocardiaceae</taxon>
        <taxon>Lentzea</taxon>
    </lineage>
</organism>
<feature type="signal peptide" evidence="1">
    <location>
        <begin position="1"/>
        <end position="27"/>
    </location>
</feature>
<name>A0A1B2HLL8_9PSEU</name>
<gene>
    <name evidence="2" type="ORF">BBK82_23745</name>
</gene>
<proteinExistence type="predicted"/>
<dbReference type="AlphaFoldDB" id="A0A1B2HLL8"/>
<keyword evidence="3" id="KW-1185">Reference proteome</keyword>
<evidence type="ECO:0000256" key="1">
    <source>
        <dbReference type="SAM" id="SignalP"/>
    </source>
</evidence>
<accession>A0A1B2HLL8</accession>
<dbReference type="Proteomes" id="UP000093053">
    <property type="component" value="Chromosome"/>
</dbReference>
<evidence type="ECO:0008006" key="4">
    <source>
        <dbReference type="Google" id="ProtNLM"/>
    </source>
</evidence>
<sequence length="149" mass="15621">MTRFAKVLATVLAAGAVSVVAPAAAQAAEYGCAGNLIDTYSVKSETGNVTLSTIRLYYNAGTGRNCAVNLKAAAYQGSRSQVDISIYTSDFREDDNNKPGINNDFDSGNFSEYAGPVSVVGKGKCISMFARTWAGGKRGFKQVSAVHCG</sequence>
<evidence type="ECO:0000313" key="2">
    <source>
        <dbReference type="EMBL" id="ANZ38624.1"/>
    </source>
</evidence>
<protein>
    <recommendedName>
        <fullName evidence="4">Spore-associated protein A</fullName>
    </recommendedName>
</protein>
<dbReference type="RefSeq" id="WP_065916970.1">
    <property type="nucleotide sequence ID" value="NZ_CP016793.1"/>
</dbReference>
<keyword evidence="1" id="KW-0732">Signal</keyword>
<dbReference type="OrthoDB" id="1099523at2"/>
<dbReference type="KEGG" id="led:BBK82_23745"/>
<dbReference type="EMBL" id="CP016793">
    <property type="protein sequence ID" value="ANZ38624.1"/>
    <property type="molecule type" value="Genomic_DNA"/>
</dbReference>
<evidence type="ECO:0000313" key="3">
    <source>
        <dbReference type="Proteomes" id="UP000093053"/>
    </source>
</evidence>
<feature type="chain" id="PRO_5008538376" description="Spore-associated protein A" evidence="1">
    <location>
        <begin position="28"/>
        <end position="149"/>
    </location>
</feature>